<keyword evidence="4 6" id="KW-0288">FMN</keyword>
<evidence type="ECO:0000259" key="7">
    <source>
        <dbReference type="SMART" id="SM00900"/>
    </source>
</evidence>
<keyword evidence="6" id="KW-1278">Translocase</keyword>
<dbReference type="PANTHER" id="PTHR36118">
    <property type="entry name" value="ION-TRANSLOCATING OXIDOREDUCTASE COMPLEX SUBUNIT G"/>
    <property type="match status" value="1"/>
</dbReference>
<gene>
    <name evidence="6" type="primary">rnfG</name>
    <name evidence="8" type="ORF">A2438_05370</name>
</gene>
<keyword evidence="2 6" id="KW-0597">Phosphoprotein</keyword>
<comment type="subcellular location">
    <subcellularLocation>
        <location evidence="6">Cell membrane</location>
        <topology evidence="6">Single-pass membrane protein</topology>
    </subcellularLocation>
</comment>
<feature type="modified residue" description="FMN phosphoryl threonine" evidence="6">
    <location>
        <position position="142"/>
    </location>
</feature>
<dbReference type="InterPro" id="IPR007329">
    <property type="entry name" value="FMN-bd"/>
</dbReference>
<comment type="cofactor">
    <cofactor evidence="6">
        <name>FMN</name>
        <dbReference type="ChEBI" id="CHEBI:58210"/>
    </cofactor>
</comment>
<dbReference type="AlphaFoldDB" id="A0A1F4U4Z8"/>
<protein>
    <recommendedName>
        <fullName evidence="6">Ion-translocating oxidoreductase complex subunit G</fullName>
        <ecNumber evidence="6">7.-.-.-</ecNumber>
    </recommendedName>
    <alternativeName>
        <fullName evidence="6">Rnf electron transport complex subunit G</fullName>
    </alternativeName>
</protein>
<keyword evidence="6" id="KW-1003">Cell membrane</keyword>
<organism evidence="8 9">
    <name type="scientific">candidate division WOR-1 bacterium RIFOXYC2_FULL_46_14</name>
    <dbReference type="NCBI Taxonomy" id="1802587"/>
    <lineage>
        <taxon>Bacteria</taxon>
        <taxon>Bacillati</taxon>
        <taxon>Saganbacteria</taxon>
    </lineage>
</organism>
<comment type="similarity">
    <text evidence="6">Belongs to the RnfG family.</text>
</comment>
<evidence type="ECO:0000313" key="8">
    <source>
        <dbReference type="EMBL" id="OGC40034.1"/>
    </source>
</evidence>
<evidence type="ECO:0000313" key="9">
    <source>
        <dbReference type="Proteomes" id="UP000179242"/>
    </source>
</evidence>
<evidence type="ECO:0000256" key="5">
    <source>
        <dbReference type="ARBA" id="ARBA00022982"/>
    </source>
</evidence>
<accession>A0A1F4U4Z8</accession>
<evidence type="ECO:0000256" key="2">
    <source>
        <dbReference type="ARBA" id="ARBA00022553"/>
    </source>
</evidence>
<dbReference type="GO" id="GO:0009055">
    <property type="term" value="F:electron transfer activity"/>
    <property type="evidence" value="ECO:0007669"/>
    <property type="project" value="InterPro"/>
</dbReference>
<evidence type="ECO:0000256" key="6">
    <source>
        <dbReference type="HAMAP-Rule" id="MF_00479"/>
    </source>
</evidence>
<dbReference type="Pfam" id="PF04205">
    <property type="entry name" value="FMN_bind"/>
    <property type="match status" value="1"/>
</dbReference>
<dbReference type="EMBL" id="MEUJ01000005">
    <property type="protein sequence ID" value="OGC40034.1"/>
    <property type="molecule type" value="Genomic_DNA"/>
</dbReference>
<dbReference type="InterPro" id="IPR010209">
    <property type="entry name" value="Ion_transpt_RnfG/RsxG"/>
</dbReference>
<dbReference type="GO" id="GO:0005886">
    <property type="term" value="C:plasma membrane"/>
    <property type="evidence" value="ECO:0007669"/>
    <property type="project" value="UniProtKB-SubCell"/>
</dbReference>
<keyword evidence="6" id="KW-0472">Membrane</keyword>
<comment type="subunit">
    <text evidence="6">The complex is composed of six subunits: RnfA, RnfB, RnfC, RnfD, RnfE and RnfG.</text>
</comment>
<dbReference type="GO" id="GO:0010181">
    <property type="term" value="F:FMN binding"/>
    <property type="evidence" value="ECO:0007669"/>
    <property type="project" value="InterPro"/>
</dbReference>
<dbReference type="Proteomes" id="UP000179242">
    <property type="component" value="Unassembled WGS sequence"/>
</dbReference>
<dbReference type="PIRSF" id="PIRSF006091">
    <property type="entry name" value="E_trnsport_RnfG"/>
    <property type="match status" value="1"/>
</dbReference>
<evidence type="ECO:0000256" key="4">
    <source>
        <dbReference type="ARBA" id="ARBA00022643"/>
    </source>
</evidence>
<dbReference type="SMART" id="SM00900">
    <property type="entry name" value="FMN_bind"/>
    <property type="match status" value="1"/>
</dbReference>
<sequence>MGLVLALFCLVSAGLLAWVYVFTKGIIAEQARIKFETSLKEVLPQASAFTMEAESIYRGMDGERLAGYAVSVAPRGYSGKIAILAGVSVEGKIIKIKILEQTETAGLGANVIKPEFLRQFVEKKISDPIEPKKDIQAITGATISSRAVCRGVKEALEKIKP</sequence>
<keyword evidence="6" id="KW-1133">Transmembrane helix</keyword>
<name>A0A1F4U4Z8_UNCSA</name>
<dbReference type="NCBIfam" id="TIGR01947">
    <property type="entry name" value="rnfG"/>
    <property type="match status" value="1"/>
</dbReference>
<dbReference type="PANTHER" id="PTHR36118:SF1">
    <property type="entry name" value="ION-TRANSLOCATING OXIDOREDUCTASE COMPLEX SUBUNIT G"/>
    <property type="match status" value="1"/>
</dbReference>
<evidence type="ECO:0000256" key="3">
    <source>
        <dbReference type="ARBA" id="ARBA00022630"/>
    </source>
</evidence>
<keyword evidence="1 6" id="KW-0813">Transport</keyword>
<feature type="domain" description="FMN-binding" evidence="7">
    <location>
        <begin position="76"/>
        <end position="159"/>
    </location>
</feature>
<proteinExistence type="inferred from homology"/>
<evidence type="ECO:0000256" key="1">
    <source>
        <dbReference type="ARBA" id="ARBA00022448"/>
    </source>
</evidence>
<keyword evidence="3 6" id="KW-0285">Flavoprotein</keyword>
<dbReference type="Gene3D" id="3.90.1010.20">
    <property type="match status" value="1"/>
</dbReference>
<keyword evidence="6" id="KW-0812">Transmembrane</keyword>
<dbReference type="HAMAP" id="MF_00479">
    <property type="entry name" value="RsxG_RnfG"/>
    <property type="match status" value="1"/>
</dbReference>
<comment type="caution">
    <text evidence="8">The sequence shown here is derived from an EMBL/GenBank/DDBJ whole genome shotgun (WGS) entry which is preliminary data.</text>
</comment>
<comment type="function">
    <text evidence="6">Part of a membrane-bound complex that couples electron transfer with translocation of ions across the membrane.</text>
</comment>
<dbReference type="GO" id="GO:0022900">
    <property type="term" value="P:electron transport chain"/>
    <property type="evidence" value="ECO:0007669"/>
    <property type="project" value="UniProtKB-UniRule"/>
</dbReference>
<dbReference type="EC" id="7.-.-.-" evidence="6"/>
<keyword evidence="5 6" id="KW-0249">Electron transport</keyword>
<reference evidence="8 9" key="1">
    <citation type="journal article" date="2016" name="Nat. Commun.">
        <title>Thousands of microbial genomes shed light on interconnected biogeochemical processes in an aquifer system.</title>
        <authorList>
            <person name="Anantharaman K."/>
            <person name="Brown C.T."/>
            <person name="Hug L.A."/>
            <person name="Sharon I."/>
            <person name="Castelle C.J."/>
            <person name="Probst A.J."/>
            <person name="Thomas B.C."/>
            <person name="Singh A."/>
            <person name="Wilkins M.J."/>
            <person name="Karaoz U."/>
            <person name="Brodie E.L."/>
            <person name="Williams K.H."/>
            <person name="Hubbard S.S."/>
            <person name="Banfield J.F."/>
        </authorList>
    </citation>
    <scope>NUCLEOTIDE SEQUENCE [LARGE SCALE GENOMIC DNA]</scope>
</reference>